<dbReference type="EC" id="2.7.13.3" evidence="3"/>
<dbReference type="PROSITE" id="PS50109">
    <property type="entry name" value="HIS_KIN"/>
    <property type="match status" value="1"/>
</dbReference>
<evidence type="ECO:0000256" key="9">
    <source>
        <dbReference type="ARBA" id="ARBA00023012"/>
    </source>
</evidence>
<dbReference type="Proteomes" id="UP001597079">
    <property type="component" value="Unassembled WGS sequence"/>
</dbReference>
<protein>
    <recommendedName>
        <fullName evidence="3">histidine kinase</fullName>
        <ecNumber evidence="3">2.7.13.3</ecNumber>
    </recommendedName>
</protein>
<evidence type="ECO:0000256" key="2">
    <source>
        <dbReference type="ARBA" id="ARBA00004370"/>
    </source>
</evidence>
<keyword evidence="10" id="KW-0812">Transmembrane</keyword>
<dbReference type="PRINTS" id="PR00344">
    <property type="entry name" value="BCTRLSENSOR"/>
</dbReference>
<keyword evidence="5" id="KW-0808">Transferase</keyword>
<evidence type="ECO:0000313" key="13">
    <source>
        <dbReference type="Proteomes" id="UP001597079"/>
    </source>
</evidence>
<evidence type="ECO:0000313" key="12">
    <source>
        <dbReference type="EMBL" id="MFD1675334.1"/>
    </source>
</evidence>
<keyword evidence="9" id="KW-0902">Two-component regulatory system</keyword>
<dbReference type="Gene3D" id="3.30.565.10">
    <property type="entry name" value="Histidine kinase-like ATPase, C-terminal domain"/>
    <property type="match status" value="1"/>
</dbReference>
<dbReference type="InterPro" id="IPR004358">
    <property type="entry name" value="Sig_transdc_His_kin-like_C"/>
</dbReference>
<keyword evidence="7 12" id="KW-0418">Kinase</keyword>
<proteinExistence type="predicted"/>
<dbReference type="PANTHER" id="PTHR45453">
    <property type="entry name" value="PHOSPHATE REGULON SENSOR PROTEIN PHOR"/>
    <property type="match status" value="1"/>
</dbReference>
<reference evidence="13" key="1">
    <citation type="journal article" date="2019" name="Int. J. Syst. Evol. Microbiol.">
        <title>The Global Catalogue of Microorganisms (GCM) 10K type strain sequencing project: providing services to taxonomists for standard genome sequencing and annotation.</title>
        <authorList>
            <consortium name="The Broad Institute Genomics Platform"/>
            <consortium name="The Broad Institute Genome Sequencing Center for Infectious Disease"/>
            <person name="Wu L."/>
            <person name="Ma J."/>
        </authorList>
    </citation>
    <scope>NUCLEOTIDE SEQUENCE [LARGE SCALE GENOMIC DNA]</scope>
    <source>
        <strain evidence="13">CGMCC 1.12286</strain>
    </source>
</reference>
<evidence type="ECO:0000256" key="5">
    <source>
        <dbReference type="ARBA" id="ARBA00022679"/>
    </source>
</evidence>
<dbReference type="CDD" id="cd00082">
    <property type="entry name" value="HisKA"/>
    <property type="match status" value="1"/>
</dbReference>
<keyword evidence="13" id="KW-1185">Reference proteome</keyword>
<feature type="domain" description="Histidine kinase" evidence="11">
    <location>
        <begin position="209"/>
        <end position="426"/>
    </location>
</feature>
<evidence type="ECO:0000256" key="8">
    <source>
        <dbReference type="ARBA" id="ARBA00022840"/>
    </source>
</evidence>
<evidence type="ECO:0000256" key="3">
    <source>
        <dbReference type="ARBA" id="ARBA00012438"/>
    </source>
</evidence>
<dbReference type="PANTHER" id="PTHR45453:SF1">
    <property type="entry name" value="PHOSPHATE REGULON SENSOR PROTEIN PHOR"/>
    <property type="match status" value="1"/>
</dbReference>
<dbReference type="GO" id="GO:0016301">
    <property type="term" value="F:kinase activity"/>
    <property type="evidence" value="ECO:0007669"/>
    <property type="project" value="UniProtKB-KW"/>
</dbReference>
<feature type="transmembrane region" description="Helical" evidence="10">
    <location>
        <begin position="9"/>
        <end position="31"/>
    </location>
</feature>
<dbReference type="SUPFAM" id="SSF47384">
    <property type="entry name" value="Homodimeric domain of signal transducing histidine kinase"/>
    <property type="match status" value="1"/>
</dbReference>
<evidence type="ECO:0000256" key="10">
    <source>
        <dbReference type="SAM" id="Phobius"/>
    </source>
</evidence>
<keyword evidence="8" id="KW-0067">ATP-binding</keyword>
<keyword evidence="4" id="KW-0597">Phosphoprotein</keyword>
<dbReference type="Pfam" id="PF00512">
    <property type="entry name" value="HisKA"/>
    <property type="match status" value="1"/>
</dbReference>
<dbReference type="SMART" id="SM00388">
    <property type="entry name" value="HisKA"/>
    <property type="match status" value="1"/>
</dbReference>
<dbReference type="SUPFAM" id="SSF55874">
    <property type="entry name" value="ATPase domain of HSP90 chaperone/DNA topoisomerase II/histidine kinase"/>
    <property type="match status" value="1"/>
</dbReference>
<keyword evidence="6" id="KW-0547">Nucleotide-binding</keyword>
<dbReference type="SMART" id="SM00387">
    <property type="entry name" value="HATPase_c"/>
    <property type="match status" value="1"/>
</dbReference>
<dbReference type="InterPro" id="IPR005467">
    <property type="entry name" value="His_kinase_dom"/>
</dbReference>
<evidence type="ECO:0000256" key="7">
    <source>
        <dbReference type="ARBA" id="ARBA00022777"/>
    </source>
</evidence>
<evidence type="ECO:0000259" key="11">
    <source>
        <dbReference type="PROSITE" id="PS50109"/>
    </source>
</evidence>
<dbReference type="InterPro" id="IPR050351">
    <property type="entry name" value="BphY/WalK/GraS-like"/>
</dbReference>
<evidence type="ECO:0000256" key="1">
    <source>
        <dbReference type="ARBA" id="ARBA00000085"/>
    </source>
</evidence>
<sequence>MFRQVRLRLVLWNSIIFLSILICFGITVYGFTQYRLNQEVDESLSSVQHSMQHGHFEMMQDDPDHDHDNDADHDHGMNNDIVYILYDGDGDVIGCAPTNRALPPARTLPHFNPNSSRPYTLRIENVPYRVEEVSIPAGSFQKDGHDVRRIEALYNLQDQQHLLDSLRSIMEICVVLSIVIVSFAGLFLAGRALVPIQKSWRRQQQFVADASHELRTPLSVMQLHLERLLHHPDQTIEEESENISIALREAGRMRRLVGDLLTLARADSNQQQIVVTHVSIDEVIGDVASQFSYIAEAQNVTLTLNSDETVEIEADEERIRQLITIIMDNAIKYTGDNGRVEVTWSATGNQVHIIVTDTGIGIDKADLPHIFERFFRADKARSREQQGTGLGLSIAAWIVQQHHGRIQAESQPGQGTSIHIALPIKHSTR</sequence>
<dbReference type="InterPro" id="IPR003661">
    <property type="entry name" value="HisK_dim/P_dom"/>
</dbReference>
<comment type="caution">
    <text evidence="12">The sequence shown here is derived from an EMBL/GenBank/DDBJ whole genome shotgun (WGS) entry which is preliminary data.</text>
</comment>
<name>A0ABW4JHD3_9BACL</name>
<feature type="transmembrane region" description="Helical" evidence="10">
    <location>
        <begin position="169"/>
        <end position="194"/>
    </location>
</feature>
<keyword evidence="10" id="KW-1133">Transmembrane helix</keyword>
<dbReference type="InterPro" id="IPR003594">
    <property type="entry name" value="HATPase_dom"/>
</dbReference>
<comment type="catalytic activity">
    <reaction evidence="1">
        <text>ATP + protein L-histidine = ADP + protein N-phospho-L-histidine.</text>
        <dbReference type="EC" id="2.7.13.3"/>
    </reaction>
</comment>
<dbReference type="InterPro" id="IPR036097">
    <property type="entry name" value="HisK_dim/P_sf"/>
</dbReference>
<dbReference type="Pfam" id="PF02518">
    <property type="entry name" value="HATPase_c"/>
    <property type="match status" value="1"/>
</dbReference>
<dbReference type="Gene3D" id="1.10.287.130">
    <property type="match status" value="1"/>
</dbReference>
<evidence type="ECO:0000256" key="6">
    <source>
        <dbReference type="ARBA" id="ARBA00022741"/>
    </source>
</evidence>
<gene>
    <name evidence="12" type="ORF">ACFSB2_11570</name>
</gene>
<dbReference type="EMBL" id="JBHUCX010000028">
    <property type="protein sequence ID" value="MFD1675334.1"/>
    <property type="molecule type" value="Genomic_DNA"/>
</dbReference>
<dbReference type="CDD" id="cd00075">
    <property type="entry name" value="HATPase"/>
    <property type="match status" value="1"/>
</dbReference>
<dbReference type="RefSeq" id="WP_377943208.1">
    <property type="nucleotide sequence ID" value="NZ_JBHUCX010000028.1"/>
</dbReference>
<accession>A0ABW4JHD3</accession>
<dbReference type="InterPro" id="IPR036890">
    <property type="entry name" value="HATPase_C_sf"/>
</dbReference>
<organism evidence="12 13">
    <name type="scientific">Alicyclobacillus fodiniaquatilis</name>
    <dbReference type="NCBI Taxonomy" id="1661150"/>
    <lineage>
        <taxon>Bacteria</taxon>
        <taxon>Bacillati</taxon>
        <taxon>Bacillota</taxon>
        <taxon>Bacilli</taxon>
        <taxon>Bacillales</taxon>
        <taxon>Alicyclobacillaceae</taxon>
        <taxon>Alicyclobacillus</taxon>
    </lineage>
</organism>
<evidence type="ECO:0000256" key="4">
    <source>
        <dbReference type="ARBA" id="ARBA00022553"/>
    </source>
</evidence>
<comment type="subcellular location">
    <subcellularLocation>
        <location evidence="2">Membrane</location>
    </subcellularLocation>
</comment>
<keyword evidence="10" id="KW-0472">Membrane</keyword>